<name>A0ABQ1WJ11_9FLAO</name>
<proteinExistence type="predicted"/>
<evidence type="ECO:0000313" key="2">
    <source>
        <dbReference type="Proteomes" id="UP000605733"/>
    </source>
</evidence>
<accession>A0ABQ1WJ11</accession>
<dbReference type="Proteomes" id="UP000605733">
    <property type="component" value="Unassembled WGS sequence"/>
</dbReference>
<protein>
    <recommendedName>
        <fullName evidence="3">Phage protein</fullName>
    </recommendedName>
</protein>
<comment type="caution">
    <text evidence="1">The sequence shown here is derived from an EMBL/GenBank/DDBJ whole genome shotgun (WGS) entry which is preliminary data.</text>
</comment>
<dbReference type="EMBL" id="BMIX01000002">
    <property type="protein sequence ID" value="GGG31752.1"/>
    <property type="molecule type" value="Genomic_DNA"/>
</dbReference>
<gene>
    <name evidence="1" type="ORF">GCM10011532_14020</name>
</gene>
<evidence type="ECO:0008006" key="3">
    <source>
        <dbReference type="Google" id="ProtNLM"/>
    </source>
</evidence>
<evidence type="ECO:0000313" key="1">
    <source>
        <dbReference type="EMBL" id="GGG31752.1"/>
    </source>
</evidence>
<reference evidence="2" key="1">
    <citation type="journal article" date="2019" name="Int. J. Syst. Evol. Microbiol.">
        <title>The Global Catalogue of Microorganisms (GCM) 10K type strain sequencing project: providing services to taxonomists for standard genome sequencing and annotation.</title>
        <authorList>
            <consortium name="The Broad Institute Genomics Platform"/>
            <consortium name="The Broad Institute Genome Sequencing Center for Infectious Disease"/>
            <person name="Wu L."/>
            <person name="Ma J."/>
        </authorList>
    </citation>
    <scope>NUCLEOTIDE SEQUENCE [LARGE SCALE GENOMIC DNA]</scope>
    <source>
        <strain evidence="2">CGMCC 1.15422</strain>
    </source>
</reference>
<organism evidence="1 2">
    <name type="scientific">Christiangramia forsetii</name>
    <dbReference type="NCBI Taxonomy" id="411153"/>
    <lineage>
        <taxon>Bacteria</taxon>
        <taxon>Pseudomonadati</taxon>
        <taxon>Bacteroidota</taxon>
        <taxon>Flavobacteriia</taxon>
        <taxon>Flavobacteriales</taxon>
        <taxon>Flavobacteriaceae</taxon>
        <taxon>Christiangramia</taxon>
    </lineage>
</organism>
<sequence>MTTYKEQQEGKKYLVLVKEGEVIGTFGNLKKLSDYVTDEKFYKYNTLIRKEFPIVCLDYIIYKVDHH</sequence>
<keyword evidence="2" id="KW-1185">Reference proteome</keyword>